<dbReference type="GO" id="GO:0016567">
    <property type="term" value="P:protein ubiquitination"/>
    <property type="evidence" value="ECO:0007669"/>
    <property type="project" value="TreeGrafter"/>
</dbReference>
<keyword evidence="1" id="KW-0863">Zinc-finger</keyword>
<accession>A0A9W8AIP5</accession>
<dbReference type="InterPro" id="IPR013083">
    <property type="entry name" value="Znf_RING/FYVE/PHD"/>
</dbReference>
<gene>
    <name evidence="4" type="ORF">IWQ60_002933</name>
</gene>
<dbReference type="GO" id="GO:0008270">
    <property type="term" value="F:zinc ion binding"/>
    <property type="evidence" value="ECO:0007669"/>
    <property type="project" value="UniProtKB-KW"/>
</dbReference>
<dbReference type="InterPro" id="IPR040178">
    <property type="entry name" value="RNF220_RING"/>
</dbReference>
<dbReference type="PROSITE" id="PS50089">
    <property type="entry name" value="ZF_RING_2"/>
    <property type="match status" value="1"/>
</dbReference>
<evidence type="ECO:0000259" key="3">
    <source>
        <dbReference type="PROSITE" id="PS50089"/>
    </source>
</evidence>
<proteinExistence type="predicted"/>
<sequence>MADPNPCRDVLESHPTSSPGPKDRSIIVALPYQSLAAEPAIDRLPSPHVGVADLLSTDDTDRPVPMLTTVAVVTETASPAAAVATMGTTSPATMTDSQPSTPTTRPSRPPRRATKRVSEGSEPERRKSLRQRPSPRPTVPSPSVPAPRVSRPRDRSRGSSARTSTASTPSTTTLQTGAAAQTCFICGQDLGTDLADVNAHIDSCLQGSAAVTPTPSVSAAPFIEYTWAGETRVRASALVEGGAGAMAAGPVVTMRKQQDQDGDLDIDAEDIPSYGDAQYTDRDVQRAVRERSRARPVSSPATPAGPQFEFYPQPPTLETRPAEADVAPSAPAASATALPADVQLLIDSLKAQVREQRSLAQSTPTCLICMDPYTDPLTSTACWHVHCEQCWLHTLATKKLCPQCQVITQPADLRRIYL</sequence>
<keyword evidence="5" id="KW-1185">Reference proteome</keyword>
<dbReference type="SUPFAM" id="SSF57850">
    <property type="entry name" value="RING/U-box"/>
    <property type="match status" value="1"/>
</dbReference>
<feature type="compositionally biased region" description="Low complexity" evidence="2">
    <location>
        <begin position="95"/>
        <end position="106"/>
    </location>
</feature>
<dbReference type="PANTHER" id="PTHR13459">
    <property type="entry name" value="E3 UBIQUITIN-PROTEIN LIGASE RNF220 ISOFORM X1"/>
    <property type="match status" value="1"/>
</dbReference>
<organism evidence="4 5">
    <name type="scientific">Tieghemiomyces parasiticus</name>
    <dbReference type="NCBI Taxonomy" id="78921"/>
    <lineage>
        <taxon>Eukaryota</taxon>
        <taxon>Fungi</taxon>
        <taxon>Fungi incertae sedis</taxon>
        <taxon>Zoopagomycota</taxon>
        <taxon>Kickxellomycotina</taxon>
        <taxon>Dimargaritomycetes</taxon>
        <taxon>Dimargaritales</taxon>
        <taxon>Dimargaritaceae</taxon>
        <taxon>Tieghemiomyces</taxon>
    </lineage>
</organism>
<comment type="caution">
    <text evidence="4">The sequence shown here is derived from an EMBL/GenBank/DDBJ whole genome shotgun (WGS) entry which is preliminary data.</text>
</comment>
<reference evidence="4" key="1">
    <citation type="submission" date="2022-07" db="EMBL/GenBank/DDBJ databases">
        <title>Phylogenomic reconstructions and comparative analyses of Kickxellomycotina fungi.</title>
        <authorList>
            <person name="Reynolds N.K."/>
            <person name="Stajich J.E."/>
            <person name="Barry K."/>
            <person name="Grigoriev I.V."/>
            <person name="Crous P."/>
            <person name="Smith M.E."/>
        </authorList>
    </citation>
    <scope>NUCLEOTIDE SEQUENCE</scope>
    <source>
        <strain evidence="4">RSA 861</strain>
    </source>
</reference>
<dbReference type="Proteomes" id="UP001150569">
    <property type="component" value="Unassembled WGS sequence"/>
</dbReference>
<dbReference type="AlphaFoldDB" id="A0A9W8AIP5"/>
<feature type="compositionally biased region" description="Basic and acidic residues" evidence="2">
    <location>
        <begin position="279"/>
        <end position="293"/>
    </location>
</feature>
<dbReference type="CDD" id="cd16563">
    <property type="entry name" value="RING-HC_RNF220"/>
    <property type="match status" value="1"/>
</dbReference>
<dbReference type="Pfam" id="PF13923">
    <property type="entry name" value="zf-C3HC4_2"/>
    <property type="match status" value="1"/>
</dbReference>
<feature type="compositionally biased region" description="Acidic residues" evidence="2">
    <location>
        <begin position="260"/>
        <end position="270"/>
    </location>
</feature>
<evidence type="ECO:0000313" key="5">
    <source>
        <dbReference type="Proteomes" id="UP001150569"/>
    </source>
</evidence>
<feature type="domain" description="RING-type" evidence="3">
    <location>
        <begin position="366"/>
        <end position="405"/>
    </location>
</feature>
<evidence type="ECO:0000313" key="4">
    <source>
        <dbReference type="EMBL" id="KAJ1927426.1"/>
    </source>
</evidence>
<dbReference type="GO" id="GO:0061630">
    <property type="term" value="F:ubiquitin protein ligase activity"/>
    <property type="evidence" value="ECO:0007669"/>
    <property type="project" value="TreeGrafter"/>
</dbReference>
<dbReference type="PANTHER" id="PTHR13459:SF1">
    <property type="entry name" value="E3 UBIQUITIN-PROTEIN LIGASE RNF220 ISOFORM X1"/>
    <property type="match status" value="1"/>
</dbReference>
<feature type="region of interest" description="Disordered" evidence="2">
    <location>
        <begin position="86"/>
        <end position="175"/>
    </location>
</feature>
<dbReference type="InterPro" id="IPR031824">
    <property type="entry name" value="RNF220_mid"/>
</dbReference>
<feature type="compositionally biased region" description="Low complexity" evidence="2">
    <location>
        <begin position="158"/>
        <end position="175"/>
    </location>
</feature>
<keyword evidence="1" id="KW-0862">Zinc</keyword>
<protein>
    <recommendedName>
        <fullName evidence="3">RING-type domain-containing protein</fullName>
    </recommendedName>
</protein>
<feature type="region of interest" description="Disordered" evidence="2">
    <location>
        <begin position="256"/>
        <end position="320"/>
    </location>
</feature>
<feature type="compositionally biased region" description="Pro residues" evidence="2">
    <location>
        <begin position="134"/>
        <end position="145"/>
    </location>
</feature>
<dbReference type="Pfam" id="PF15926">
    <property type="entry name" value="RNF220"/>
    <property type="match status" value="1"/>
</dbReference>
<dbReference type="InterPro" id="IPR001841">
    <property type="entry name" value="Znf_RING"/>
</dbReference>
<evidence type="ECO:0000256" key="1">
    <source>
        <dbReference type="PROSITE-ProRule" id="PRU00175"/>
    </source>
</evidence>
<dbReference type="OrthoDB" id="6270329at2759"/>
<name>A0A9W8AIP5_9FUNG</name>
<feature type="region of interest" description="Disordered" evidence="2">
    <location>
        <begin position="1"/>
        <end position="24"/>
    </location>
</feature>
<evidence type="ECO:0000256" key="2">
    <source>
        <dbReference type="SAM" id="MobiDB-lite"/>
    </source>
</evidence>
<dbReference type="Gene3D" id="3.30.40.10">
    <property type="entry name" value="Zinc/RING finger domain, C3HC4 (zinc finger)"/>
    <property type="match status" value="1"/>
</dbReference>
<feature type="compositionally biased region" description="Basic and acidic residues" evidence="2">
    <location>
        <begin position="116"/>
        <end position="126"/>
    </location>
</feature>
<dbReference type="EMBL" id="JANBPT010000118">
    <property type="protein sequence ID" value="KAJ1927426.1"/>
    <property type="molecule type" value="Genomic_DNA"/>
</dbReference>
<keyword evidence="1" id="KW-0479">Metal-binding</keyword>
<dbReference type="InterPro" id="IPR052443">
    <property type="entry name" value="E3_ubiq-ligase_RNF220-like"/>
</dbReference>